<feature type="compositionally biased region" description="Polar residues" evidence="1">
    <location>
        <begin position="118"/>
        <end position="127"/>
    </location>
</feature>
<protein>
    <submittedName>
        <fullName evidence="3">Uncharacterized protein</fullName>
    </submittedName>
</protein>
<dbReference type="AlphaFoldDB" id="A0A6C0CIP5"/>
<organism evidence="3">
    <name type="scientific">viral metagenome</name>
    <dbReference type="NCBI Taxonomy" id="1070528"/>
    <lineage>
        <taxon>unclassified sequences</taxon>
        <taxon>metagenomes</taxon>
        <taxon>organismal metagenomes</taxon>
    </lineage>
</organism>
<keyword evidence="2" id="KW-0812">Transmembrane</keyword>
<feature type="region of interest" description="Disordered" evidence="1">
    <location>
        <begin position="106"/>
        <end position="127"/>
    </location>
</feature>
<name>A0A6C0CIP5_9ZZZZ</name>
<accession>A0A6C0CIP5</accession>
<feature type="transmembrane region" description="Helical" evidence="2">
    <location>
        <begin position="54"/>
        <end position="72"/>
    </location>
</feature>
<feature type="transmembrane region" description="Helical" evidence="2">
    <location>
        <begin position="12"/>
        <end position="33"/>
    </location>
</feature>
<feature type="transmembrane region" description="Helical" evidence="2">
    <location>
        <begin position="84"/>
        <end position="101"/>
    </location>
</feature>
<proteinExistence type="predicted"/>
<sequence>MSVQDSPAFEAFLYFILVVKILFLISMLLALYASHKGTQSQVQKYENFQDKMEHLFIISMGILMMILFFPHTKGQVCVDGHTKLFLYIFGILSVLGIIKNFKKQHSSSPNEKKVEVSFTKTGTTNKN</sequence>
<keyword evidence="2" id="KW-1133">Transmembrane helix</keyword>
<evidence type="ECO:0000256" key="1">
    <source>
        <dbReference type="SAM" id="MobiDB-lite"/>
    </source>
</evidence>
<dbReference type="EMBL" id="MN739430">
    <property type="protein sequence ID" value="QHT04468.1"/>
    <property type="molecule type" value="Genomic_DNA"/>
</dbReference>
<evidence type="ECO:0000313" key="3">
    <source>
        <dbReference type="EMBL" id="QHT04468.1"/>
    </source>
</evidence>
<keyword evidence="2" id="KW-0472">Membrane</keyword>
<reference evidence="3" key="1">
    <citation type="journal article" date="2020" name="Nature">
        <title>Giant virus diversity and host interactions through global metagenomics.</title>
        <authorList>
            <person name="Schulz F."/>
            <person name="Roux S."/>
            <person name="Paez-Espino D."/>
            <person name="Jungbluth S."/>
            <person name="Walsh D.A."/>
            <person name="Denef V.J."/>
            <person name="McMahon K.D."/>
            <person name="Konstantinidis K.T."/>
            <person name="Eloe-Fadrosh E.A."/>
            <person name="Kyrpides N.C."/>
            <person name="Woyke T."/>
        </authorList>
    </citation>
    <scope>NUCLEOTIDE SEQUENCE</scope>
    <source>
        <strain evidence="3">GVMAG-M-3300021185-45</strain>
    </source>
</reference>
<evidence type="ECO:0000256" key="2">
    <source>
        <dbReference type="SAM" id="Phobius"/>
    </source>
</evidence>